<dbReference type="Proteomes" id="UP000030651">
    <property type="component" value="Unassembled WGS sequence"/>
</dbReference>
<dbReference type="InterPro" id="IPR011032">
    <property type="entry name" value="GroES-like_sf"/>
</dbReference>
<organism evidence="1 2">
    <name type="scientific">Pestalotiopsis fici (strain W106-1 / CGMCC3.15140)</name>
    <dbReference type="NCBI Taxonomy" id="1229662"/>
    <lineage>
        <taxon>Eukaryota</taxon>
        <taxon>Fungi</taxon>
        <taxon>Dikarya</taxon>
        <taxon>Ascomycota</taxon>
        <taxon>Pezizomycotina</taxon>
        <taxon>Sordariomycetes</taxon>
        <taxon>Xylariomycetidae</taxon>
        <taxon>Amphisphaeriales</taxon>
        <taxon>Sporocadaceae</taxon>
        <taxon>Pestalotiopsis</taxon>
    </lineage>
</organism>
<dbReference type="HOGENOM" id="CLU_3069425_0_0_1"/>
<evidence type="ECO:0000313" key="2">
    <source>
        <dbReference type="Proteomes" id="UP000030651"/>
    </source>
</evidence>
<name>W3X0X2_PESFW</name>
<accession>W3X0X2</accession>
<dbReference type="SUPFAM" id="SSF50129">
    <property type="entry name" value="GroES-like"/>
    <property type="match status" value="1"/>
</dbReference>
<gene>
    <name evidence="1" type="ORF">PFICI_09547</name>
</gene>
<dbReference type="RefSeq" id="XP_007836319.1">
    <property type="nucleotide sequence ID" value="XM_007838128.1"/>
</dbReference>
<dbReference type="EMBL" id="KI912114">
    <property type="protein sequence ID" value="ETS79694.1"/>
    <property type="molecule type" value="Genomic_DNA"/>
</dbReference>
<reference evidence="2" key="1">
    <citation type="journal article" date="2015" name="BMC Genomics">
        <title>Genomic and transcriptomic analysis of the endophytic fungus Pestalotiopsis fici reveals its lifestyle and high potential for synthesis of natural products.</title>
        <authorList>
            <person name="Wang X."/>
            <person name="Zhang X."/>
            <person name="Liu L."/>
            <person name="Xiang M."/>
            <person name="Wang W."/>
            <person name="Sun X."/>
            <person name="Che Y."/>
            <person name="Guo L."/>
            <person name="Liu G."/>
            <person name="Guo L."/>
            <person name="Wang C."/>
            <person name="Yin W.B."/>
            <person name="Stadler M."/>
            <person name="Zhang X."/>
            <person name="Liu X."/>
        </authorList>
    </citation>
    <scope>NUCLEOTIDE SEQUENCE [LARGE SCALE GENOMIC DNA]</scope>
    <source>
        <strain evidence="2">W106-1 / CGMCC3.15140</strain>
    </source>
</reference>
<evidence type="ECO:0000313" key="1">
    <source>
        <dbReference type="EMBL" id="ETS79694.1"/>
    </source>
</evidence>
<dbReference type="KEGG" id="pfy:PFICI_09547"/>
<dbReference type="STRING" id="1229662.W3X0X2"/>
<dbReference type="GeneID" id="19274560"/>
<dbReference type="OrthoDB" id="442947at2759"/>
<dbReference type="AlphaFoldDB" id="W3X0X2"/>
<protein>
    <submittedName>
        <fullName evidence="1">Uncharacterized protein</fullName>
    </submittedName>
</protein>
<keyword evidence="2" id="KW-1185">Reference proteome</keyword>
<dbReference type="Gene3D" id="3.90.180.10">
    <property type="entry name" value="Medium-chain alcohol dehydrogenases, catalytic domain"/>
    <property type="match status" value="1"/>
</dbReference>
<dbReference type="InParanoid" id="W3X0X2"/>
<proteinExistence type="predicted"/>
<sequence>MAAVPTMDAVVFQGKLQVKVERRPVPTIQDAGDIIVKVKYTALCGRQVSTDTP</sequence>